<feature type="domain" description="Helicase C-terminal" evidence="2">
    <location>
        <begin position="58"/>
        <end position="152"/>
    </location>
</feature>
<proteinExistence type="predicted"/>
<reference evidence="3 4" key="1">
    <citation type="submission" date="2018-09" db="EMBL/GenBank/DDBJ databases">
        <authorList>
            <person name="Tagini F."/>
        </authorList>
    </citation>
    <scope>NUCLEOTIDE SEQUENCE [LARGE SCALE GENOMIC DNA]</scope>
    <source>
        <strain evidence="3 4">MK13</strain>
    </source>
</reference>
<dbReference type="GO" id="GO:0005829">
    <property type="term" value="C:cytosol"/>
    <property type="evidence" value="ECO:0007669"/>
    <property type="project" value="TreeGrafter"/>
</dbReference>
<evidence type="ECO:0000256" key="1">
    <source>
        <dbReference type="SAM" id="MobiDB-lite"/>
    </source>
</evidence>
<feature type="compositionally biased region" description="Basic residues" evidence="1">
    <location>
        <begin position="290"/>
        <end position="327"/>
    </location>
</feature>
<dbReference type="Proteomes" id="UP000267289">
    <property type="component" value="Unassembled WGS sequence"/>
</dbReference>
<dbReference type="InterPro" id="IPR027417">
    <property type="entry name" value="P-loop_NTPase"/>
</dbReference>
<evidence type="ECO:0000313" key="3">
    <source>
        <dbReference type="EMBL" id="VBA42350.1"/>
    </source>
</evidence>
<dbReference type="AlphaFoldDB" id="A0A498QFI7"/>
<feature type="region of interest" description="Disordered" evidence="1">
    <location>
        <begin position="284"/>
        <end position="408"/>
    </location>
</feature>
<accession>A0A498QFI7</accession>
<keyword evidence="4" id="KW-1185">Reference proteome</keyword>
<dbReference type="InterPro" id="IPR001650">
    <property type="entry name" value="Helicase_C-like"/>
</dbReference>
<dbReference type="PANTHER" id="PTHR47396:SF1">
    <property type="entry name" value="ATP-DEPENDENT HELICASE IRC3-RELATED"/>
    <property type="match status" value="1"/>
</dbReference>
<dbReference type="PANTHER" id="PTHR47396">
    <property type="entry name" value="TYPE I RESTRICTION ENZYME ECOKI R PROTEIN"/>
    <property type="match status" value="1"/>
</dbReference>
<dbReference type="Gene3D" id="3.40.50.300">
    <property type="entry name" value="P-loop containing nucleotide triphosphate hydrolases"/>
    <property type="match status" value="1"/>
</dbReference>
<dbReference type="CDD" id="cd18785">
    <property type="entry name" value="SF2_C"/>
    <property type="match status" value="1"/>
</dbReference>
<gene>
    <name evidence="3" type="ORF">LAUMK13_03986</name>
</gene>
<sequence>MTGTLPTSLKGAPVTDLSGSAQLVTAMLAASDARRGAPLRPLLVTGQTFACPAAIEDDLIAFCAARGALVRTEALQAHPGLRIVRGNGNFGPRTRVTLATEYFMTGRARVLVGTRALLGEGWDCAAVNVTVDLTSATTPGAITQMRGRALRRDPADGDKVADNWSVCCVSPDHPRGDADYLRLVRKHDAYFAVSPQGLIESGVTHCDPYLSPYGPPPADAGITARALQRVAERGQARAWWRIGEPYQGTDVATIRIRSPALPGRRRTRHPGFGPGPVVAGAAQFAAGGQGRRRRRVPGRRGRRRRVRRHQSWPARRGRHRRWRHRDQRRGAGGCCPSPKPSTGPRTQRSRAAGRRRRGRCGPPAAPTEDPTRCESPWIPTAGSAANSAGCPPSSRTGSPPPSTSYSPR</sequence>
<evidence type="ECO:0000313" key="4">
    <source>
        <dbReference type="Proteomes" id="UP000267289"/>
    </source>
</evidence>
<organism evidence="3 4">
    <name type="scientific">Mycobacterium innocens</name>
    <dbReference type="NCBI Taxonomy" id="2341083"/>
    <lineage>
        <taxon>Bacteria</taxon>
        <taxon>Bacillati</taxon>
        <taxon>Actinomycetota</taxon>
        <taxon>Actinomycetes</taxon>
        <taxon>Mycobacteriales</taxon>
        <taxon>Mycobacteriaceae</taxon>
        <taxon>Mycobacterium</taxon>
    </lineage>
</organism>
<evidence type="ECO:0000259" key="2">
    <source>
        <dbReference type="Pfam" id="PF00271"/>
    </source>
</evidence>
<feature type="compositionally biased region" description="Basic residues" evidence="1">
    <location>
        <begin position="347"/>
        <end position="359"/>
    </location>
</feature>
<dbReference type="SUPFAM" id="SSF52540">
    <property type="entry name" value="P-loop containing nucleoside triphosphate hydrolases"/>
    <property type="match status" value="1"/>
</dbReference>
<dbReference type="InterPro" id="IPR050742">
    <property type="entry name" value="Helicase_Restrict-Modif_Enz"/>
</dbReference>
<feature type="compositionally biased region" description="Low complexity" evidence="1">
    <location>
        <begin position="391"/>
        <end position="408"/>
    </location>
</feature>
<dbReference type="Pfam" id="PF00271">
    <property type="entry name" value="Helicase_C"/>
    <property type="match status" value="1"/>
</dbReference>
<dbReference type="EMBL" id="UPHQ01000214">
    <property type="protein sequence ID" value="VBA42350.1"/>
    <property type="molecule type" value="Genomic_DNA"/>
</dbReference>
<protein>
    <recommendedName>
        <fullName evidence="2">Helicase C-terminal domain-containing protein</fullName>
    </recommendedName>
</protein>
<name>A0A498QFI7_9MYCO</name>